<organism evidence="1">
    <name type="scientific">Loa loa</name>
    <name type="common">Eye worm</name>
    <name type="synonym">Filaria loa</name>
    <dbReference type="NCBI Taxonomy" id="7209"/>
    <lineage>
        <taxon>Eukaryota</taxon>
        <taxon>Metazoa</taxon>
        <taxon>Ecdysozoa</taxon>
        <taxon>Nematoda</taxon>
        <taxon>Chromadorea</taxon>
        <taxon>Rhabditida</taxon>
        <taxon>Spirurina</taxon>
        <taxon>Spiruromorpha</taxon>
        <taxon>Filarioidea</taxon>
        <taxon>Onchocercidae</taxon>
        <taxon>Loa</taxon>
    </lineage>
</organism>
<dbReference type="CTD" id="9944908"/>
<dbReference type="EMBL" id="JH712070">
    <property type="protein sequence ID" value="EFO21000.1"/>
    <property type="molecule type" value="Genomic_DNA"/>
</dbReference>
<dbReference type="GeneID" id="9944908"/>
<dbReference type="AlphaFoldDB" id="A0A1S0TVH3"/>
<name>A0A1S0TVH3_LOALO</name>
<sequence>MYMDSALCRSSLRIPLCVGFHVENPMIPVIKPSDLIDLLLLRDSIKAYTNWQYTFEKLHSAPKGNRSLERKQNEKSQQTFAVKIRRVSVTVASERVECMTEFE</sequence>
<reference evidence="1" key="1">
    <citation type="submission" date="2012-04" db="EMBL/GenBank/DDBJ databases">
        <title>The Genome Sequence of Loa loa.</title>
        <authorList>
            <consortium name="The Broad Institute Genome Sequencing Platform"/>
            <consortium name="Broad Institute Genome Sequencing Center for Infectious Disease"/>
            <person name="Nutman T.B."/>
            <person name="Fink D.L."/>
            <person name="Russ C."/>
            <person name="Young S."/>
            <person name="Zeng Q."/>
            <person name="Gargeya S."/>
            <person name="Alvarado L."/>
            <person name="Berlin A."/>
            <person name="Chapman S.B."/>
            <person name="Chen Z."/>
            <person name="Freedman E."/>
            <person name="Gellesch M."/>
            <person name="Goldberg J."/>
            <person name="Griggs A."/>
            <person name="Gujja S."/>
            <person name="Heilman E.R."/>
            <person name="Heiman D."/>
            <person name="Howarth C."/>
            <person name="Mehta T."/>
            <person name="Neiman D."/>
            <person name="Pearson M."/>
            <person name="Roberts A."/>
            <person name="Saif S."/>
            <person name="Shea T."/>
            <person name="Shenoy N."/>
            <person name="Sisk P."/>
            <person name="Stolte C."/>
            <person name="Sykes S."/>
            <person name="White J."/>
            <person name="Yandava C."/>
            <person name="Haas B."/>
            <person name="Henn M.R."/>
            <person name="Nusbaum C."/>
            <person name="Birren B."/>
        </authorList>
    </citation>
    <scope>NUCLEOTIDE SEQUENCE [LARGE SCALE GENOMIC DNA]</scope>
</reference>
<protein>
    <submittedName>
        <fullName evidence="1">Uncharacterized protein</fullName>
    </submittedName>
</protein>
<evidence type="ECO:0000313" key="1">
    <source>
        <dbReference type="EMBL" id="EFO21000.1"/>
    </source>
</evidence>
<proteinExistence type="predicted"/>
<dbReference type="KEGG" id="loa:LOAG_07489"/>
<gene>
    <name evidence="1" type="ORF">LOAG_07489</name>
</gene>
<dbReference type="InParanoid" id="A0A1S0TVH3"/>
<dbReference type="RefSeq" id="XP_003143070.1">
    <property type="nucleotide sequence ID" value="XM_003143022.1"/>
</dbReference>
<accession>A0A1S0TVH3</accession>